<evidence type="ECO:0000256" key="3">
    <source>
        <dbReference type="ARBA" id="ARBA00022679"/>
    </source>
</evidence>
<dbReference type="EMBL" id="JAENII010000009">
    <property type="protein sequence ID" value="MBK1827833.1"/>
    <property type="molecule type" value="Genomic_DNA"/>
</dbReference>
<dbReference type="Pfam" id="PF00535">
    <property type="entry name" value="Glycos_transf_2"/>
    <property type="match status" value="1"/>
</dbReference>
<accession>A0A934RDT2</accession>
<comment type="caution">
    <text evidence="5">The sequence shown here is derived from an EMBL/GenBank/DDBJ whole genome shotgun (WGS) entry which is preliminary data.</text>
</comment>
<sequence length="310" mass="34903">MKFAAVFASYNRRELALECVRRLRSQSRPPDMVVVADNGSSDGSVEALSGLGWSAVRIIATGGNLGNAGAIRVAMDEAFGLGADAVWILDDDSWPRCKALESLIAGEWRPHVVRHALQVDPESGSLTWPMWVEVADGWRLVNEDHEVPESDRCRSRASWTGALIPREVWSQVGPVNGDLFIRGEDEEYPWRIRKAGFGFELVRGCILDHPGPKDPVHWSFLGKHFFYERGLADWKLYYKIRNMVWLKKRQSWLGGSLLMAACYSLAAWRFDGPHRLPLVREAIVDGLCGRLGPWRNQPSQELPIRDGARV</sequence>
<dbReference type="GO" id="GO:0016757">
    <property type="term" value="F:glycosyltransferase activity"/>
    <property type="evidence" value="ECO:0007669"/>
    <property type="project" value="UniProtKB-KW"/>
</dbReference>
<evidence type="ECO:0000256" key="1">
    <source>
        <dbReference type="ARBA" id="ARBA00006739"/>
    </source>
</evidence>
<dbReference type="AlphaFoldDB" id="A0A934RDT2"/>
<dbReference type="Gene3D" id="3.90.550.10">
    <property type="entry name" value="Spore Coat Polysaccharide Biosynthesis Protein SpsA, Chain A"/>
    <property type="match status" value="1"/>
</dbReference>
<gene>
    <name evidence="5" type="ORF">JIN81_12450</name>
</gene>
<dbReference type="PANTHER" id="PTHR43179">
    <property type="entry name" value="RHAMNOSYLTRANSFERASE WBBL"/>
    <property type="match status" value="1"/>
</dbReference>
<evidence type="ECO:0000313" key="5">
    <source>
        <dbReference type="EMBL" id="MBK1827833.1"/>
    </source>
</evidence>
<feature type="domain" description="Glycosyltransferase 2-like" evidence="4">
    <location>
        <begin position="8"/>
        <end position="105"/>
    </location>
</feature>
<name>A0A934RDT2_9BACT</name>
<keyword evidence="2" id="KW-0328">Glycosyltransferase</keyword>
<dbReference type="SUPFAM" id="SSF53448">
    <property type="entry name" value="Nucleotide-diphospho-sugar transferases"/>
    <property type="match status" value="1"/>
</dbReference>
<dbReference type="Proteomes" id="UP000658278">
    <property type="component" value="Unassembled WGS sequence"/>
</dbReference>
<organism evidence="5 6">
    <name type="scientific">Haloferula rosea</name>
    <dbReference type="NCBI Taxonomy" id="490093"/>
    <lineage>
        <taxon>Bacteria</taxon>
        <taxon>Pseudomonadati</taxon>
        <taxon>Verrucomicrobiota</taxon>
        <taxon>Verrucomicrobiia</taxon>
        <taxon>Verrucomicrobiales</taxon>
        <taxon>Verrucomicrobiaceae</taxon>
        <taxon>Haloferula</taxon>
    </lineage>
</organism>
<protein>
    <submittedName>
        <fullName evidence="5">Glycosyltransferase</fullName>
    </submittedName>
</protein>
<evidence type="ECO:0000313" key="6">
    <source>
        <dbReference type="Proteomes" id="UP000658278"/>
    </source>
</evidence>
<proteinExistence type="inferred from homology"/>
<comment type="similarity">
    <text evidence="1">Belongs to the glycosyltransferase 2 family.</text>
</comment>
<evidence type="ECO:0000259" key="4">
    <source>
        <dbReference type="Pfam" id="PF00535"/>
    </source>
</evidence>
<keyword evidence="6" id="KW-1185">Reference proteome</keyword>
<dbReference type="PANTHER" id="PTHR43179:SF12">
    <property type="entry name" value="GALACTOFURANOSYLTRANSFERASE GLFT2"/>
    <property type="match status" value="1"/>
</dbReference>
<evidence type="ECO:0000256" key="2">
    <source>
        <dbReference type="ARBA" id="ARBA00022676"/>
    </source>
</evidence>
<dbReference type="InterPro" id="IPR029044">
    <property type="entry name" value="Nucleotide-diphossugar_trans"/>
</dbReference>
<reference evidence="5" key="1">
    <citation type="submission" date="2021-01" db="EMBL/GenBank/DDBJ databases">
        <title>Modified the classification status of verrucomicrobia.</title>
        <authorList>
            <person name="Feng X."/>
        </authorList>
    </citation>
    <scope>NUCLEOTIDE SEQUENCE</scope>
    <source>
        <strain evidence="5">KCTC 22201</strain>
    </source>
</reference>
<keyword evidence="3" id="KW-0808">Transferase</keyword>
<dbReference type="InterPro" id="IPR001173">
    <property type="entry name" value="Glyco_trans_2-like"/>
</dbReference>